<accession>A0A7I9UZ61</accession>
<evidence type="ECO:0000313" key="3">
    <source>
        <dbReference type="Proteomes" id="UP000444980"/>
    </source>
</evidence>
<dbReference type="EMBL" id="BJOU01000002">
    <property type="protein sequence ID" value="GED98458.1"/>
    <property type="molecule type" value="Genomic_DNA"/>
</dbReference>
<evidence type="ECO:0000313" key="2">
    <source>
        <dbReference type="EMBL" id="GED98977.1"/>
    </source>
</evidence>
<dbReference type="EMBL" id="BJOU01000015">
    <property type="protein sequence ID" value="GED98977.1"/>
    <property type="molecule type" value="Genomic_DNA"/>
</dbReference>
<dbReference type="AlphaFoldDB" id="A0A7I9UZ61"/>
<name>A0A7I9UZ61_9ACTN</name>
<keyword evidence="3" id="KW-1185">Reference proteome</keyword>
<organism evidence="1 3">
    <name type="scientific">Gordonia crocea</name>
    <dbReference type="NCBI Taxonomy" id="589162"/>
    <lineage>
        <taxon>Bacteria</taxon>
        <taxon>Bacillati</taxon>
        <taxon>Actinomycetota</taxon>
        <taxon>Actinomycetes</taxon>
        <taxon>Mycobacteriales</taxon>
        <taxon>Gordoniaceae</taxon>
        <taxon>Gordonia</taxon>
    </lineage>
</organism>
<protein>
    <submittedName>
        <fullName evidence="1">Uncharacterized protein</fullName>
    </submittedName>
</protein>
<reference evidence="1" key="2">
    <citation type="journal article" date="2020" name="Int. J. Syst. Evol. Microbiol.">
        <title>Gordonia crocea sp. nov. and Gordonia spumicola sp. nov. isolated from sludge of a wastewater treatment plant.</title>
        <authorList>
            <person name="Tamura T."/>
            <person name="Saito S."/>
            <person name="Hamada M."/>
            <person name="Kang Y."/>
            <person name="Hoshino Y."/>
            <person name="Gonoi T."/>
            <person name="Mikami Y."/>
            <person name="Yaguchi T."/>
        </authorList>
    </citation>
    <scope>NUCLEOTIDE SEQUENCE</scope>
    <source>
        <strain evidence="1">NBRC 107697</strain>
    </source>
</reference>
<reference evidence="3" key="1">
    <citation type="submission" date="2019-06" db="EMBL/GenBank/DDBJ databases">
        <title>Gordonia isolated from sludge of a wastewater treatment plant.</title>
        <authorList>
            <person name="Tamura T."/>
            <person name="Aoyama K."/>
            <person name="Kang Y."/>
            <person name="Saito S."/>
            <person name="Akiyama N."/>
            <person name="Yazawa K."/>
            <person name="Gonoi T."/>
            <person name="Mikami Y."/>
        </authorList>
    </citation>
    <scope>NUCLEOTIDE SEQUENCE [LARGE SCALE GENOMIC DNA]</scope>
    <source>
        <strain evidence="3">NBRC 107697</strain>
    </source>
</reference>
<proteinExistence type="predicted"/>
<gene>
    <name evidence="1" type="ORF">nbrc107697_24970</name>
    <name evidence="2" type="ORF">nbrc107697_30160</name>
</gene>
<sequence length="46" mass="4911">MDFSSRSACVRSDMGAVMKEVKRGFGIRDGARGAQPGRDYSLAESG</sequence>
<evidence type="ECO:0000313" key="1">
    <source>
        <dbReference type="EMBL" id="GED98458.1"/>
    </source>
</evidence>
<dbReference type="Proteomes" id="UP000444980">
    <property type="component" value="Unassembled WGS sequence"/>
</dbReference>
<comment type="caution">
    <text evidence="1">The sequence shown here is derived from an EMBL/GenBank/DDBJ whole genome shotgun (WGS) entry which is preliminary data.</text>
</comment>